<organism evidence="2 3">
    <name type="scientific">Trapa incisa</name>
    <dbReference type="NCBI Taxonomy" id="236973"/>
    <lineage>
        <taxon>Eukaryota</taxon>
        <taxon>Viridiplantae</taxon>
        <taxon>Streptophyta</taxon>
        <taxon>Embryophyta</taxon>
        <taxon>Tracheophyta</taxon>
        <taxon>Spermatophyta</taxon>
        <taxon>Magnoliopsida</taxon>
        <taxon>eudicotyledons</taxon>
        <taxon>Gunneridae</taxon>
        <taxon>Pentapetalae</taxon>
        <taxon>rosids</taxon>
        <taxon>malvids</taxon>
        <taxon>Myrtales</taxon>
        <taxon>Lythraceae</taxon>
        <taxon>Trapa</taxon>
    </lineage>
</organism>
<dbReference type="EMBL" id="JAXIOK010000011">
    <property type="protein sequence ID" value="KAK4759287.1"/>
    <property type="molecule type" value="Genomic_DNA"/>
</dbReference>
<dbReference type="PANTHER" id="PTHR47370:SF4">
    <property type="entry name" value="N-ACETYLTRANSFERASE HLS1-LIKE-RELATED"/>
    <property type="match status" value="1"/>
</dbReference>
<accession>A0AAN7Q474</accession>
<comment type="caution">
    <text evidence="2">The sequence shown here is derived from an EMBL/GenBank/DDBJ whole genome shotgun (WGS) entry which is preliminary data.</text>
</comment>
<protein>
    <recommendedName>
        <fullName evidence="1">N-acetyltransferase domain-containing protein</fullName>
    </recommendedName>
</protein>
<dbReference type="PANTHER" id="PTHR47370">
    <property type="entry name" value="ACYL-COA N-ACYLTRANSFERASES (NAT) SUPERFAMILY PROTEIN"/>
    <property type="match status" value="1"/>
</dbReference>
<dbReference type="Gene3D" id="3.40.630.30">
    <property type="match status" value="1"/>
</dbReference>
<evidence type="ECO:0000259" key="1">
    <source>
        <dbReference type="PROSITE" id="PS51186"/>
    </source>
</evidence>
<evidence type="ECO:0000313" key="2">
    <source>
        <dbReference type="EMBL" id="KAK4759287.1"/>
    </source>
</evidence>
<reference evidence="2 3" key="1">
    <citation type="journal article" date="2023" name="Hortic Res">
        <title>Pangenome of water caltrop reveals structural variations and asymmetric subgenome divergence after allopolyploidization.</title>
        <authorList>
            <person name="Zhang X."/>
            <person name="Chen Y."/>
            <person name="Wang L."/>
            <person name="Yuan Y."/>
            <person name="Fang M."/>
            <person name="Shi L."/>
            <person name="Lu R."/>
            <person name="Comes H.P."/>
            <person name="Ma Y."/>
            <person name="Chen Y."/>
            <person name="Huang G."/>
            <person name="Zhou Y."/>
            <person name="Zheng Z."/>
            <person name="Qiu Y."/>
        </authorList>
    </citation>
    <scope>NUCLEOTIDE SEQUENCE [LARGE SCALE GENOMIC DNA]</scope>
    <source>
        <tissue evidence="2">Roots</tissue>
    </source>
</reference>
<dbReference type="Proteomes" id="UP001345219">
    <property type="component" value="Chromosome 17"/>
</dbReference>
<proteinExistence type="predicted"/>
<dbReference type="InterPro" id="IPR000182">
    <property type="entry name" value="GNAT_dom"/>
</dbReference>
<dbReference type="AlphaFoldDB" id="A0AAN7Q474"/>
<feature type="domain" description="N-acetyltransferase" evidence="1">
    <location>
        <begin position="17"/>
        <end position="219"/>
    </location>
</feature>
<keyword evidence="3" id="KW-1185">Reference proteome</keyword>
<sequence>MEEMESKGTLEKEEGEVIVREYSESKDKELVMELEKRFEFIKRSDGSDMSNSKANSSPKGVSFPTNTISGDPLCRIRPYPLRIMLVAELLHRSGEVVGLVRGCIKNVYLRNNSFTTTPTISGTQRSCVKLGCALGLRVSHTHRRMGIGSKLMKSVEEWMAANGAEYAFLATEETNTAAMNLFTAKCNYKRLSSLVIYMQPITIPPKDQPPHIRIDKLLVDQAISFYEKRLRCKDVYPTDISTILNENLSLGTWVSYFARAGETDDLSFIEEAGPCSWIIFSIWNTAEAYKLQIRKPHEPMIVDSMGGSVQLESFGFVFLYGLLGEGERVGELVESAWEFTARVALDLKEDCRLVMTELGSADPLGRHVPIGPCTTRVDDVWCLKRLVDVCNSGGARDEGSTWEGAADAGNVFVDPRDF</sequence>
<name>A0AAN7Q474_9MYRT</name>
<dbReference type="InterPro" id="IPR052810">
    <property type="entry name" value="Plant_NAT"/>
</dbReference>
<dbReference type="Pfam" id="PF00583">
    <property type="entry name" value="Acetyltransf_1"/>
    <property type="match status" value="1"/>
</dbReference>
<dbReference type="InterPro" id="IPR016181">
    <property type="entry name" value="Acyl_CoA_acyltransferase"/>
</dbReference>
<evidence type="ECO:0000313" key="3">
    <source>
        <dbReference type="Proteomes" id="UP001345219"/>
    </source>
</evidence>
<dbReference type="SUPFAM" id="SSF55729">
    <property type="entry name" value="Acyl-CoA N-acyltransferases (Nat)"/>
    <property type="match status" value="1"/>
</dbReference>
<dbReference type="PROSITE" id="PS51186">
    <property type="entry name" value="GNAT"/>
    <property type="match status" value="1"/>
</dbReference>
<dbReference type="CDD" id="cd04301">
    <property type="entry name" value="NAT_SF"/>
    <property type="match status" value="1"/>
</dbReference>
<dbReference type="GO" id="GO:0016747">
    <property type="term" value="F:acyltransferase activity, transferring groups other than amino-acyl groups"/>
    <property type="evidence" value="ECO:0007669"/>
    <property type="project" value="InterPro"/>
</dbReference>
<gene>
    <name evidence="2" type="ORF">SAY87_022418</name>
</gene>